<evidence type="ECO:0000256" key="1">
    <source>
        <dbReference type="SAM" id="SignalP"/>
    </source>
</evidence>
<accession>A0A060RB65</accession>
<dbReference type="AlphaFoldDB" id="A0A060RB65"/>
<dbReference type="InterPro" id="IPR018899">
    <property type="entry name" value="Conjug_transposon_Tra0"/>
</dbReference>
<reference evidence="2 3" key="1">
    <citation type="journal article" date="2015" name="Genome Announc.">
        <title>Complete Genome Sequence of the Novel Leech Symbiont Mucinivorans hirudinis M3T.</title>
        <authorList>
            <person name="Nelson M.C."/>
            <person name="Bomar L."/>
            <person name="Graf J."/>
        </authorList>
    </citation>
    <scope>NUCLEOTIDE SEQUENCE [LARGE SCALE GENOMIC DNA]</scope>
    <source>
        <strain evidence="3">M3</strain>
    </source>
</reference>
<name>A0A060RB65_9BACT</name>
<dbReference type="Proteomes" id="UP000027616">
    <property type="component" value="Chromosome I"/>
</dbReference>
<organism evidence="2 3">
    <name type="scientific">Mucinivorans hirudinis</name>
    <dbReference type="NCBI Taxonomy" id="1433126"/>
    <lineage>
        <taxon>Bacteria</taxon>
        <taxon>Pseudomonadati</taxon>
        <taxon>Bacteroidota</taxon>
        <taxon>Bacteroidia</taxon>
        <taxon>Bacteroidales</taxon>
        <taxon>Rikenellaceae</taxon>
        <taxon>Mucinivorans</taxon>
    </lineage>
</organism>
<proteinExistence type="predicted"/>
<feature type="signal peptide" evidence="1">
    <location>
        <begin position="1"/>
        <end position="21"/>
    </location>
</feature>
<evidence type="ECO:0000313" key="3">
    <source>
        <dbReference type="Proteomes" id="UP000027616"/>
    </source>
</evidence>
<dbReference type="PATRIC" id="fig|1433126.3.peg.542"/>
<dbReference type="STRING" id="1433126.BN938_0544"/>
<evidence type="ECO:0000313" key="2">
    <source>
        <dbReference type="EMBL" id="CDN30649.1"/>
    </source>
</evidence>
<dbReference type="eggNOG" id="ENOG502Z9AW">
    <property type="taxonomic scope" value="Bacteria"/>
</dbReference>
<gene>
    <name evidence="2" type="ORF">BN938_0544</name>
</gene>
<protein>
    <submittedName>
        <fullName evidence="2">Conjugative transposon protein TraO</fullName>
    </submittedName>
</protein>
<dbReference type="EMBL" id="HG934468">
    <property type="protein sequence ID" value="CDN30649.1"/>
    <property type="molecule type" value="Genomic_DNA"/>
</dbReference>
<keyword evidence="3" id="KW-1185">Reference proteome</keyword>
<dbReference type="Pfam" id="PF10626">
    <property type="entry name" value="TraO"/>
    <property type="match status" value="1"/>
</dbReference>
<sequence length="188" mass="21106">MKRYLMILVALLALTAGQAHAQRYLPKMRGIELKGGFVDGVQKPTNYYFGAGLSTYTKNGNRWVLGAEYLSKEYAYKDIYIPKSQFTGEAGYYVKFLSDPSKTFFLSIGGSALTGYETSNWGEKMLFDGATLRNKDAFIYGGAITLELETYLTDRLVLLVNARERIMWGSSIGHFHTQFGVGLKFIIN</sequence>
<dbReference type="HOGENOM" id="CLU_119992_0_0_10"/>
<feature type="chain" id="PRO_5001585787" evidence="1">
    <location>
        <begin position="22"/>
        <end position="188"/>
    </location>
</feature>
<keyword evidence="1" id="KW-0732">Signal</keyword>
<dbReference type="KEGG" id="rbc:BN938_0544"/>
<dbReference type="OrthoDB" id="1078465at2"/>